<keyword evidence="6 12" id="KW-0863">Zinc-finger</keyword>
<evidence type="ECO:0000313" key="19">
    <source>
        <dbReference type="EMBL" id="KAJ1924198.1"/>
    </source>
</evidence>
<name>A0A9W8AEQ5_9FUNG</name>
<dbReference type="InterPro" id="IPR029071">
    <property type="entry name" value="Ubiquitin-like_domsf"/>
</dbReference>
<dbReference type="InterPro" id="IPR003105">
    <property type="entry name" value="SRA_YDG"/>
</dbReference>
<dbReference type="Gene3D" id="3.30.40.10">
    <property type="entry name" value="Zinc/RING finger domain, C3HC4 (zinc finger)"/>
    <property type="match status" value="1"/>
</dbReference>
<evidence type="ECO:0000256" key="11">
    <source>
        <dbReference type="ARBA" id="ARBA00023306"/>
    </source>
</evidence>
<dbReference type="SUPFAM" id="SSF88697">
    <property type="entry name" value="PUA domain-like"/>
    <property type="match status" value="1"/>
</dbReference>
<evidence type="ECO:0000259" key="18">
    <source>
        <dbReference type="PROSITE" id="PS51015"/>
    </source>
</evidence>
<comment type="catalytic activity">
    <reaction evidence="1">
        <text>S-ubiquitinyl-[E2 ubiquitin-conjugating enzyme]-L-cysteine + [acceptor protein]-L-lysine = [E2 ubiquitin-conjugating enzyme]-L-cysteine + N(6)-ubiquitinyl-[acceptor protein]-L-lysine.</text>
        <dbReference type="EC" id="2.3.2.27"/>
    </reaction>
</comment>
<dbReference type="Pfam" id="PF13923">
    <property type="entry name" value="zf-C3HC4_2"/>
    <property type="match status" value="1"/>
</dbReference>
<dbReference type="Gene3D" id="2.30.280.10">
    <property type="entry name" value="SRA-YDG"/>
    <property type="match status" value="1"/>
</dbReference>
<keyword evidence="4" id="KW-0808">Transferase</keyword>
<feature type="compositionally biased region" description="Basic residues" evidence="14">
    <location>
        <begin position="711"/>
        <end position="727"/>
    </location>
</feature>
<evidence type="ECO:0000256" key="10">
    <source>
        <dbReference type="ARBA" id="ARBA00023242"/>
    </source>
</evidence>
<keyword evidence="8" id="KW-0862">Zinc</keyword>
<reference evidence="19" key="1">
    <citation type="submission" date="2022-07" db="EMBL/GenBank/DDBJ databases">
        <title>Phylogenomic reconstructions and comparative analyses of Kickxellomycotina fungi.</title>
        <authorList>
            <person name="Reynolds N.K."/>
            <person name="Stajich J.E."/>
            <person name="Barry K."/>
            <person name="Grigoriev I.V."/>
            <person name="Crous P."/>
            <person name="Smith M.E."/>
        </authorList>
    </citation>
    <scope>NUCLEOTIDE SEQUENCE</scope>
    <source>
        <strain evidence="19">RSA 861</strain>
    </source>
</reference>
<dbReference type="PROSITE" id="PS50053">
    <property type="entry name" value="UBIQUITIN_2"/>
    <property type="match status" value="1"/>
</dbReference>
<feature type="compositionally biased region" description="Polar residues" evidence="14">
    <location>
        <begin position="750"/>
        <end position="767"/>
    </location>
</feature>
<feature type="domain" description="Ubiquitin-like" evidence="16">
    <location>
        <begin position="1"/>
        <end position="79"/>
    </location>
</feature>
<keyword evidence="9" id="KW-0238">DNA-binding</keyword>
<evidence type="ECO:0000256" key="5">
    <source>
        <dbReference type="ARBA" id="ARBA00022723"/>
    </source>
</evidence>
<comment type="caution">
    <text evidence="19">The sequence shown here is derived from an EMBL/GenBank/DDBJ whole genome shotgun (WGS) entry which is preliminary data.</text>
</comment>
<dbReference type="SMART" id="SM00466">
    <property type="entry name" value="SRA"/>
    <property type="match status" value="1"/>
</dbReference>
<sequence>MRVLARFATSDIGYIDIHKNEPTANIRKKIVALAEKAHEKPFTIRMFIWGKEIYDHRTAFDYSIRDNEAILCTLRRPTPNPSPAKTMSVSATRSSATDEKGKSLALVGDGLPPATEPVVTSACNLDVAATRSGSPSPSRRVATANLTALTEAGDSSKAGPSHSDAVAPGNLPPCLRCKDKDPVNCRYCGCNVCGGKEDEDKTLVCEECQMYFHMACLPTPLTEVPDEDWFCHHCYNDPNTVIAPGEDPTKLSKKRAKMPSATSTRNWGGGMACAGLTTSCTIVKPNHVGSIPGVYVGQSWQYRLQVSESGVHRPPVGGIAGSSETGAVSIVLAAGYDEDEDHGDHFFYTGSGGRNLAEGNKRVGKQSADQELTRFNLALARTCDAVVNPTEGATAINWRKSKAVRVVRSVKLAKRHPTYAPEAGNRYDGLYRLVRYWPQKAYNSPHKVWRFEFRRDDPEPAPWTPEGQARIAKLGLEMVMGPSQVRSPDKKAKMASSGPTGGAKLNRKDNKLSLPHAVLKLIAQDKLNKRNWEETLAAPVQTLTEFLDHLSHNAFKCGICQDLVQTPVTTPCGHNCCRDCLRKSLVSHGNVCPYCRSDLAGLDPELPMNHTLFQVFRQLIPSYGSDVPATKSKSSIPATSAGGSTRRKAAVPTAQPPAKRAKGSALPATTPSRSPGPSSGASTTPPAYVLLDTAPSTASPTPVTSNGNAGARRRNTARKSMPRKRMVRNPQSNSPSKTSSPASRVRTNPFLPQTSSRGTAKSASSALQKVVLPPAAKQVAGLAASEDDFDLDQYLNMDEVPAIDF</sequence>
<comment type="pathway">
    <text evidence="2">Protein modification; protein ubiquitination.</text>
</comment>
<evidence type="ECO:0000256" key="3">
    <source>
        <dbReference type="ARBA" id="ARBA00012483"/>
    </source>
</evidence>
<dbReference type="InterPro" id="IPR045134">
    <property type="entry name" value="UHRF1/2-like"/>
</dbReference>
<feature type="region of interest" description="Disordered" evidence="14">
    <location>
        <begin position="484"/>
        <end position="508"/>
    </location>
</feature>
<comment type="subcellular location">
    <subcellularLocation>
        <location evidence="13">Nucleus</location>
    </subcellularLocation>
</comment>
<dbReference type="InterPro" id="IPR001841">
    <property type="entry name" value="Znf_RING"/>
</dbReference>
<dbReference type="SMART" id="SM00249">
    <property type="entry name" value="PHD"/>
    <property type="match status" value="1"/>
</dbReference>
<evidence type="ECO:0000259" key="16">
    <source>
        <dbReference type="PROSITE" id="PS50053"/>
    </source>
</evidence>
<protein>
    <recommendedName>
        <fullName evidence="3">RING-type E3 ubiquitin transferase</fullName>
        <ecNumber evidence="3">2.3.2.27</ecNumber>
    </recommendedName>
</protein>
<gene>
    <name evidence="19" type="ORF">IWQ60_005368</name>
</gene>
<evidence type="ECO:0000256" key="7">
    <source>
        <dbReference type="ARBA" id="ARBA00022786"/>
    </source>
</evidence>
<dbReference type="InterPro" id="IPR015947">
    <property type="entry name" value="PUA-like_sf"/>
</dbReference>
<keyword evidence="5" id="KW-0479">Metal-binding</keyword>
<dbReference type="CDD" id="cd15525">
    <property type="entry name" value="PHD_UHRF1_2"/>
    <property type="match status" value="1"/>
</dbReference>
<dbReference type="SUPFAM" id="SSF57903">
    <property type="entry name" value="FYVE/PHD zinc finger"/>
    <property type="match status" value="1"/>
</dbReference>
<feature type="compositionally biased region" description="Low complexity" evidence="14">
    <location>
        <begin position="730"/>
        <end position="743"/>
    </location>
</feature>
<dbReference type="PROSITE" id="PS50016">
    <property type="entry name" value="ZF_PHD_2"/>
    <property type="match status" value="1"/>
</dbReference>
<keyword evidence="10 13" id="KW-0539">Nucleus</keyword>
<dbReference type="GO" id="GO:0008270">
    <property type="term" value="F:zinc ion binding"/>
    <property type="evidence" value="ECO:0007669"/>
    <property type="project" value="UniProtKB-KW"/>
</dbReference>
<accession>A0A9W8AEQ5</accession>
<dbReference type="PANTHER" id="PTHR14140">
    <property type="entry name" value="E3 UBIQUITIN-PROTEIN LIGASE UHRF-RELATED"/>
    <property type="match status" value="1"/>
</dbReference>
<dbReference type="EMBL" id="JANBPT010000287">
    <property type="protein sequence ID" value="KAJ1924198.1"/>
    <property type="molecule type" value="Genomic_DNA"/>
</dbReference>
<dbReference type="SUPFAM" id="SSF57850">
    <property type="entry name" value="RING/U-box"/>
    <property type="match status" value="1"/>
</dbReference>
<dbReference type="PROSITE" id="PS51015">
    <property type="entry name" value="YDG"/>
    <property type="match status" value="1"/>
</dbReference>
<dbReference type="PANTHER" id="PTHR14140:SF45">
    <property type="entry name" value="RING-TYPE E3 UBIQUITIN TRANSFERASE"/>
    <property type="match status" value="1"/>
</dbReference>
<feature type="compositionally biased region" description="Low complexity" evidence="14">
    <location>
        <begin position="667"/>
        <end position="710"/>
    </location>
</feature>
<keyword evidence="7" id="KW-0833">Ubl conjugation pathway</keyword>
<dbReference type="InterPro" id="IPR036987">
    <property type="entry name" value="SRA-YDG_sf"/>
</dbReference>
<evidence type="ECO:0000256" key="9">
    <source>
        <dbReference type="ARBA" id="ARBA00023125"/>
    </source>
</evidence>
<dbReference type="SMART" id="SM00184">
    <property type="entry name" value="RING"/>
    <property type="match status" value="2"/>
</dbReference>
<feature type="compositionally biased region" description="Polar residues" evidence="14">
    <location>
        <begin position="631"/>
        <end position="643"/>
    </location>
</feature>
<evidence type="ECO:0000256" key="6">
    <source>
        <dbReference type="ARBA" id="ARBA00022771"/>
    </source>
</evidence>
<dbReference type="PROSITE" id="PS50089">
    <property type="entry name" value="ZF_RING_2"/>
    <property type="match status" value="1"/>
</dbReference>
<dbReference type="GO" id="GO:0016567">
    <property type="term" value="P:protein ubiquitination"/>
    <property type="evidence" value="ECO:0007669"/>
    <property type="project" value="TreeGrafter"/>
</dbReference>
<dbReference type="InterPro" id="IPR011011">
    <property type="entry name" value="Znf_FYVE_PHD"/>
</dbReference>
<evidence type="ECO:0000256" key="4">
    <source>
        <dbReference type="ARBA" id="ARBA00022679"/>
    </source>
</evidence>
<evidence type="ECO:0000256" key="12">
    <source>
        <dbReference type="PROSITE-ProRule" id="PRU00175"/>
    </source>
</evidence>
<evidence type="ECO:0000256" key="14">
    <source>
        <dbReference type="SAM" id="MobiDB-lite"/>
    </source>
</evidence>
<dbReference type="InterPro" id="IPR013083">
    <property type="entry name" value="Znf_RING/FYVE/PHD"/>
</dbReference>
<dbReference type="GO" id="GO:0044027">
    <property type="term" value="P:negative regulation of gene expression via chromosomal CpG island methylation"/>
    <property type="evidence" value="ECO:0007669"/>
    <property type="project" value="TreeGrafter"/>
</dbReference>
<dbReference type="SUPFAM" id="SSF54236">
    <property type="entry name" value="Ubiquitin-like"/>
    <property type="match status" value="1"/>
</dbReference>
<dbReference type="InterPro" id="IPR019787">
    <property type="entry name" value="Znf_PHD-finger"/>
</dbReference>
<dbReference type="GO" id="GO:0005634">
    <property type="term" value="C:nucleus"/>
    <property type="evidence" value="ECO:0007669"/>
    <property type="project" value="UniProtKB-SubCell"/>
</dbReference>
<keyword evidence="20" id="KW-1185">Reference proteome</keyword>
<feature type="region of interest" description="Disordered" evidence="14">
    <location>
        <begin position="74"/>
        <end position="98"/>
    </location>
</feature>
<dbReference type="Proteomes" id="UP001150569">
    <property type="component" value="Unassembled WGS sequence"/>
</dbReference>
<evidence type="ECO:0000313" key="20">
    <source>
        <dbReference type="Proteomes" id="UP001150569"/>
    </source>
</evidence>
<dbReference type="OrthoDB" id="2270193at2759"/>
<feature type="domain" description="RING-type" evidence="17">
    <location>
        <begin position="557"/>
        <end position="596"/>
    </location>
</feature>
<dbReference type="Pfam" id="PF00628">
    <property type="entry name" value="PHD"/>
    <property type="match status" value="1"/>
</dbReference>
<feature type="region of interest" description="Disordered" evidence="14">
    <location>
        <begin position="627"/>
        <end position="770"/>
    </location>
</feature>
<evidence type="ECO:0000256" key="2">
    <source>
        <dbReference type="ARBA" id="ARBA00004906"/>
    </source>
</evidence>
<dbReference type="EC" id="2.3.2.27" evidence="3"/>
<organism evidence="19 20">
    <name type="scientific">Tieghemiomyces parasiticus</name>
    <dbReference type="NCBI Taxonomy" id="78921"/>
    <lineage>
        <taxon>Eukaryota</taxon>
        <taxon>Fungi</taxon>
        <taxon>Fungi incertae sedis</taxon>
        <taxon>Zoopagomycota</taxon>
        <taxon>Kickxellomycotina</taxon>
        <taxon>Dimargaritomycetes</taxon>
        <taxon>Dimargaritales</taxon>
        <taxon>Dimargaritaceae</taxon>
        <taxon>Tieghemiomyces</taxon>
    </lineage>
</organism>
<dbReference type="GO" id="GO:0061630">
    <property type="term" value="F:ubiquitin protein ligase activity"/>
    <property type="evidence" value="ECO:0007669"/>
    <property type="project" value="UniProtKB-EC"/>
</dbReference>
<evidence type="ECO:0000259" key="17">
    <source>
        <dbReference type="PROSITE" id="PS50089"/>
    </source>
</evidence>
<proteinExistence type="predicted"/>
<feature type="domain" description="PHD-type" evidence="15">
    <location>
        <begin position="187"/>
        <end position="237"/>
    </location>
</feature>
<dbReference type="InterPro" id="IPR000626">
    <property type="entry name" value="Ubiquitin-like_dom"/>
</dbReference>
<feature type="compositionally biased region" description="Polar residues" evidence="14">
    <location>
        <begin position="83"/>
        <end position="95"/>
    </location>
</feature>
<dbReference type="GO" id="GO:0003677">
    <property type="term" value="F:DNA binding"/>
    <property type="evidence" value="ECO:0007669"/>
    <property type="project" value="UniProtKB-KW"/>
</dbReference>
<dbReference type="Gene3D" id="2.30.30.1150">
    <property type="match status" value="1"/>
</dbReference>
<evidence type="ECO:0000256" key="8">
    <source>
        <dbReference type="ARBA" id="ARBA00022833"/>
    </source>
</evidence>
<evidence type="ECO:0000256" key="1">
    <source>
        <dbReference type="ARBA" id="ARBA00000900"/>
    </source>
</evidence>
<keyword evidence="11" id="KW-0131">Cell cycle</keyword>
<dbReference type="Pfam" id="PF02182">
    <property type="entry name" value="SAD_SRA"/>
    <property type="match status" value="1"/>
</dbReference>
<dbReference type="InterPro" id="IPR001965">
    <property type="entry name" value="Znf_PHD"/>
</dbReference>
<evidence type="ECO:0000259" key="15">
    <source>
        <dbReference type="PROSITE" id="PS50016"/>
    </source>
</evidence>
<feature type="domain" description="YDG" evidence="18">
    <location>
        <begin position="289"/>
        <end position="455"/>
    </location>
</feature>
<evidence type="ECO:0000256" key="13">
    <source>
        <dbReference type="PROSITE-ProRule" id="PRU00358"/>
    </source>
</evidence>
<dbReference type="AlphaFoldDB" id="A0A9W8AEQ5"/>